<gene>
    <name evidence="2" type="ORF">ST47_g931</name>
</gene>
<sequence length="1440" mass="157195">MAPSLDSRVLDMLKERHCDKNGVLCFPLNMDKFRKKAAKVFPDVAPRLPEMLESMAHMLNAGVCRNFPLDKQGRFSNRTLVATHLGELRPDLSRVVLEKVLNIIEDENVTAVSRQSKIVTGSMSTPATSSVTTRSTTALAVWINDRYLEHGFTKTGFIGWKKFIAQLVTDRPSQETKIKELVARLRVPGSSHELPDPFVITNLRSAERIKALKQAQQTHQVGQPAAPAKLAVIQVSTPPVTLQRSMDTSVPSNPSRLDVSIQPQHVERVQNLPTSTSNVRSTSRNGIELVEQIVDSSQHSTQVNPLRSQAPLEATALAASNRSFDFASPLMPRGHFGLADPDAVVHMTESEWESDSEIEEEEYYSTTNSQSSSQARTLESNLPLARNSPPLFTQPSPLQPTQISPPPRPESDQRASEISSRSSSTCNDPDEVEMTMDQAITASMSGTTATHHVFAQEVDPVRSKIAVKASEPEVPVQSATTTNSGFAFKLASPVQIESVMEEMCRISKTIQQQASGPSESVQSSQTDVEANNVEDMVISNDPTIKGNSTKDLLSLSVSNNTVGLGETHIESSVINMENLVWTTYRKRHCDASGVPVVPMDFQSFSKELNAAHPRSEKELNAALKKFDMDSCVEILKQQSRSENGYMRNRSGARNHLQTLRTDLNIDAAKEAVLTVQRRDRVVAIARMAQAVAPKQSPKSSTQPGVTATAHSTAPITIVRSTNNTKSATSSSATRPSSSLASTTVPELSDTNTLQPYDVTESHNDTLAKKLKQLQISSDDMLAQTEAGDEAAIQRRGPDLLLYGKLLTDRNKHATTSPSSSAIERSIRQAPLLAAHVVAEHYKDFVPQYGLLGSLEDGEDDLLNSQLFLNTNVPFSAFVCGVQGSGKSHTTSCVLENAVLKSPNLGHLESPASTLVFSYGEWSGTGAGFNISEATFLGAACPGYPGQHVKRVTVLYSPSNPAIKQLYKRLPNVTLVPFKLKARTLDISALRTLMAVDEKSTTPLYMARVETILRGIASESKDGCFDYAEFKNQLAQESFDPTQTNMLEMRLGLLESFLDLTGECPEPEYRPGELTIIDLSDAFVTPSTACILFKLGLERFLQSPAPAKMLVLDEAHKYMLDTPGSKVLTNYLTAVIRLQRHQGARIVVSTQEPTIATELIALCSVIIMHRFTSPAWYAALRRHINAVDDDKAIMQQIESLETGEALVYSPNAVLGKKEDGSLTKSTGRLMKVNIRNRITLDGGASIMAVTATDTSTISLPNTANITPNPIAAMHHNIENPHTLAIIHNIAQSYITGPCSYNIQDKECLCYNTYLAWPELTFAVHTEEAAVLLGTANGRGVAWMLAQAGERDRLRTVIRVTVWCEQDWAPLPSLLFWVEEVGVEGQADAGGGSVGVGETIGFPTVTAKVISWSPTMAKAEGFVNAVPINYTRAKATVYSLRL</sequence>
<organism evidence="2 3">
    <name type="scientific">Didymella rabiei</name>
    <name type="common">Chickpea ascochyta blight fungus</name>
    <name type="synonym">Mycosphaerella rabiei</name>
    <dbReference type="NCBI Taxonomy" id="5454"/>
    <lineage>
        <taxon>Eukaryota</taxon>
        <taxon>Fungi</taxon>
        <taxon>Dikarya</taxon>
        <taxon>Ascomycota</taxon>
        <taxon>Pezizomycotina</taxon>
        <taxon>Dothideomycetes</taxon>
        <taxon>Pleosporomycetidae</taxon>
        <taxon>Pleosporales</taxon>
        <taxon>Pleosporineae</taxon>
        <taxon>Didymellaceae</taxon>
        <taxon>Ascochyta</taxon>
    </lineage>
</organism>
<accession>A0A163LNA9</accession>
<feature type="region of interest" description="Disordered" evidence="1">
    <location>
        <begin position="690"/>
        <end position="758"/>
    </location>
</feature>
<feature type="compositionally biased region" description="Acidic residues" evidence="1">
    <location>
        <begin position="350"/>
        <end position="363"/>
    </location>
</feature>
<dbReference type="STRING" id="5454.A0A163LNA9"/>
<feature type="compositionally biased region" description="Low complexity" evidence="1">
    <location>
        <begin position="364"/>
        <end position="373"/>
    </location>
</feature>
<evidence type="ECO:0000313" key="2">
    <source>
        <dbReference type="EMBL" id="KZM27949.1"/>
    </source>
</evidence>
<keyword evidence="3" id="KW-1185">Reference proteome</keyword>
<name>A0A163LNA9_DIDRA</name>
<feature type="compositionally biased region" description="Polar residues" evidence="1">
    <location>
        <begin position="390"/>
        <end position="402"/>
    </location>
</feature>
<dbReference type="Gene3D" id="3.40.50.300">
    <property type="entry name" value="P-loop containing nucleotide triphosphate hydrolases"/>
    <property type="match status" value="1"/>
</dbReference>
<evidence type="ECO:0000256" key="1">
    <source>
        <dbReference type="SAM" id="MobiDB-lite"/>
    </source>
</evidence>
<dbReference type="EMBL" id="JYNV01000042">
    <property type="protein sequence ID" value="KZM27949.1"/>
    <property type="molecule type" value="Genomic_DNA"/>
</dbReference>
<proteinExistence type="predicted"/>
<protein>
    <submittedName>
        <fullName evidence="2">Uncharacterized protein</fullName>
    </submittedName>
</protein>
<reference evidence="2 3" key="1">
    <citation type="journal article" date="2016" name="Sci. Rep.">
        <title>Draft genome sequencing and secretome analysis of fungal phytopathogen Ascochyta rabiei provides insight into the necrotrophic effector repertoire.</title>
        <authorList>
            <person name="Verma S."/>
            <person name="Gazara R.K."/>
            <person name="Nizam S."/>
            <person name="Parween S."/>
            <person name="Chattopadhyay D."/>
            <person name="Verma P.K."/>
        </authorList>
    </citation>
    <scope>NUCLEOTIDE SEQUENCE [LARGE SCALE GENOMIC DNA]</scope>
    <source>
        <strain evidence="2 3">ArDII</strain>
    </source>
</reference>
<comment type="caution">
    <text evidence="2">The sequence shown here is derived from an EMBL/GenBank/DDBJ whole genome shotgun (WGS) entry which is preliminary data.</text>
</comment>
<feature type="compositionally biased region" description="Polar residues" evidence="1">
    <location>
        <begin position="744"/>
        <end position="754"/>
    </location>
</feature>
<feature type="region of interest" description="Disordered" evidence="1">
    <location>
        <begin position="348"/>
        <end position="431"/>
    </location>
</feature>
<feature type="compositionally biased region" description="Low complexity" evidence="1">
    <location>
        <begin position="720"/>
        <end position="743"/>
    </location>
</feature>
<dbReference type="SUPFAM" id="SSF52540">
    <property type="entry name" value="P-loop containing nucleoside triphosphate hydrolases"/>
    <property type="match status" value="1"/>
</dbReference>
<dbReference type="InterPro" id="IPR027417">
    <property type="entry name" value="P-loop_NTPase"/>
</dbReference>
<dbReference type="Proteomes" id="UP000076837">
    <property type="component" value="Unassembled WGS sequence"/>
</dbReference>
<evidence type="ECO:0000313" key="3">
    <source>
        <dbReference type="Proteomes" id="UP000076837"/>
    </source>
</evidence>
<feature type="compositionally biased region" description="Polar residues" evidence="1">
    <location>
        <begin position="696"/>
        <end position="714"/>
    </location>
</feature>